<evidence type="ECO:0000313" key="4">
    <source>
        <dbReference type="Proteomes" id="UP000620224"/>
    </source>
</evidence>
<name>A0A918MUB2_9ACTN</name>
<proteinExistence type="predicted"/>
<evidence type="ECO:0000256" key="1">
    <source>
        <dbReference type="SAM" id="MobiDB-lite"/>
    </source>
</evidence>
<sequence>MLPKRIGHGARKRDVPKFAALRRGGGGPYQCPCCGYLTLAERGLYEICAVCFWEDDGQDDHDADRVRGGPNGRLSLTEARRNFHAMGACDERCTQFVREPLSHDSGGRGRTPRGDRPRRTGGWPTLAGPRDRPDKDEARPQSVHLARVPSSPLAGPRRLDSALIHRSDSEAAVLRACPRIHQR</sequence>
<dbReference type="Proteomes" id="UP000620224">
    <property type="component" value="Unassembled WGS sequence"/>
</dbReference>
<dbReference type="Pfam" id="PF14206">
    <property type="entry name" value="Cys_rich_CPCC"/>
    <property type="match status" value="1"/>
</dbReference>
<feature type="compositionally biased region" description="Basic and acidic residues" evidence="1">
    <location>
        <begin position="129"/>
        <end position="139"/>
    </location>
</feature>
<accession>A0A918MUB2</accession>
<feature type="region of interest" description="Disordered" evidence="1">
    <location>
        <begin position="100"/>
        <end position="157"/>
    </location>
</feature>
<reference evidence="3" key="1">
    <citation type="journal article" date="2014" name="Int. J. Syst. Evol. Microbiol.">
        <title>Complete genome sequence of Corynebacterium casei LMG S-19264T (=DSM 44701T), isolated from a smear-ripened cheese.</title>
        <authorList>
            <consortium name="US DOE Joint Genome Institute (JGI-PGF)"/>
            <person name="Walter F."/>
            <person name="Albersmeier A."/>
            <person name="Kalinowski J."/>
            <person name="Ruckert C."/>
        </authorList>
    </citation>
    <scope>NUCLEOTIDE SEQUENCE</scope>
    <source>
        <strain evidence="3">JCM 4490</strain>
    </source>
</reference>
<feature type="compositionally biased region" description="Basic and acidic residues" evidence="1">
    <location>
        <begin position="100"/>
        <end position="118"/>
    </location>
</feature>
<dbReference type="AlphaFoldDB" id="A0A918MUB2"/>
<dbReference type="InterPro" id="IPR025983">
    <property type="entry name" value="Cys_rich_CPCC"/>
</dbReference>
<gene>
    <name evidence="3" type="ORF">GCM10010503_48360</name>
</gene>
<feature type="domain" description="Cysteine-rich CPCC" evidence="2">
    <location>
        <begin position="29"/>
        <end position="102"/>
    </location>
</feature>
<keyword evidence="4" id="KW-1185">Reference proteome</keyword>
<reference evidence="3" key="2">
    <citation type="submission" date="2020-09" db="EMBL/GenBank/DDBJ databases">
        <authorList>
            <person name="Sun Q."/>
            <person name="Ohkuma M."/>
        </authorList>
    </citation>
    <scope>NUCLEOTIDE SEQUENCE</scope>
    <source>
        <strain evidence="3">JCM 4490</strain>
    </source>
</reference>
<evidence type="ECO:0000313" key="3">
    <source>
        <dbReference type="EMBL" id="GGW65547.1"/>
    </source>
</evidence>
<dbReference type="EMBL" id="BMUE01000011">
    <property type="protein sequence ID" value="GGW65547.1"/>
    <property type="molecule type" value="Genomic_DNA"/>
</dbReference>
<evidence type="ECO:0000259" key="2">
    <source>
        <dbReference type="Pfam" id="PF14206"/>
    </source>
</evidence>
<organism evidence="3 4">
    <name type="scientific">Streptomyces lucensis JCM 4490</name>
    <dbReference type="NCBI Taxonomy" id="1306176"/>
    <lineage>
        <taxon>Bacteria</taxon>
        <taxon>Bacillati</taxon>
        <taxon>Actinomycetota</taxon>
        <taxon>Actinomycetes</taxon>
        <taxon>Kitasatosporales</taxon>
        <taxon>Streptomycetaceae</taxon>
        <taxon>Streptomyces</taxon>
    </lineage>
</organism>
<protein>
    <recommendedName>
        <fullName evidence="2">Cysteine-rich CPCC domain-containing protein</fullName>
    </recommendedName>
</protein>
<dbReference type="RefSeq" id="WP_229816250.1">
    <property type="nucleotide sequence ID" value="NZ_BMUE01000011.1"/>
</dbReference>
<comment type="caution">
    <text evidence="3">The sequence shown here is derived from an EMBL/GenBank/DDBJ whole genome shotgun (WGS) entry which is preliminary data.</text>
</comment>